<keyword evidence="1" id="KW-0472">Membrane</keyword>
<keyword evidence="1" id="KW-1133">Transmembrane helix</keyword>
<feature type="transmembrane region" description="Helical" evidence="1">
    <location>
        <begin position="137"/>
        <end position="153"/>
    </location>
</feature>
<keyword evidence="1" id="KW-0812">Transmembrane</keyword>
<gene>
    <name evidence="2" type="ORF">H9725_07070</name>
</gene>
<name>A0A9D2FGV6_9FIRM</name>
<reference evidence="2" key="1">
    <citation type="journal article" date="2021" name="PeerJ">
        <title>Extensive microbial diversity within the chicken gut microbiome revealed by metagenomics and culture.</title>
        <authorList>
            <person name="Gilroy R."/>
            <person name="Ravi A."/>
            <person name="Getino M."/>
            <person name="Pursley I."/>
            <person name="Horton D.L."/>
            <person name="Alikhan N.F."/>
            <person name="Baker D."/>
            <person name="Gharbi K."/>
            <person name="Hall N."/>
            <person name="Watson M."/>
            <person name="Adriaenssens E.M."/>
            <person name="Foster-Nyarko E."/>
            <person name="Jarju S."/>
            <person name="Secka A."/>
            <person name="Antonio M."/>
            <person name="Oren A."/>
            <person name="Chaudhuri R.R."/>
            <person name="La Ragione R."/>
            <person name="Hildebrand F."/>
            <person name="Pallen M.J."/>
        </authorList>
    </citation>
    <scope>NUCLEOTIDE SEQUENCE</scope>
    <source>
        <strain evidence="2">ChiBcec16-3735</strain>
    </source>
</reference>
<evidence type="ECO:0000313" key="2">
    <source>
        <dbReference type="EMBL" id="HIZ58326.1"/>
    </source>
</evidence>
<sequence>MKQQAKGSCGFSVPAVGLGVVTASLAGSFYGPAGEDPVRRVLLLGFAEAAGLSLAAWLFGLWAGQAGLFGGRGFLPRLTGGLFLLWFGAEFVRTAAAAQTVCREEFGTNALIAVLPVLLAVTWQMDTGALDRSARGLWWLLAIGALLCLAGLWDQMRWQRLLPAEALPAGGWPPAPLYPEYFALPLLCRERDLPKGALLPFYHYAAQGSYALVLALVMGQPGAPGYAGVELLRAWGMGYFSRLDAFLLLVWLAAALWRLCLLAFVLRRLVRLNGWQSVRAGHQNKGAQM</sequence>
<feature type="transmembrane region" description="Helical" evidence="1">
    <location>
        <begin position="243"/>
        <end position="266"/>
    </location>
</feature>
<organism evidence="2 3">
    <name type="scientific">Candidatus Faecalibacterium gallistercoris</name>
    <dbReference type="NCBI Taxonomy" id="2838579"/>
    <lineage>
        <taxon>Bacteria</taxon>
        <taxon>Bacillati</taxon>
        <taxon>Bacillota</taxon>
        <taxon>Clostridia</taxon>
        <taxon>Eubacteriales</taxon>
        <taxon>Oscillospiraceae</taxon>
        <taxon>Faecalibacterium</taxon>
    </lineage>
</organism>
<evidence type="ECO:0000256" key="1">
    <source>
        <dbReference type="SAM" id="Phobius"/>
    </source>
</evidence>
<evidence type="ECO:0000313" key="3">
    <source>
        <dbReference type="Proteomes" id="UP000824065"/>
    </source>
</evidence>
<accession>A0A9D2FGV6</accession>
<protein>
    <submittedName>
        <fullName evidence="2">Uncharacterized protein</fullName>
    </submittedName>
</protein>
<reference evidence="2" key="2">
    <citation type="submission" date="2021-04" db="EMBL/GenBank/DDBJ databases">
        <authorList>
            <person name="Gilroy R."/>
        </authorList>
    </citation>
    <scope>NUCLEOTIDE SEQUENCE</scope>
    <source>
        <strain evidence="2">ChiBcec16-3735</strain>
    </source>
</reference>
<feature type="transmembrane region" description="Helical" evidence="1">
    <location>
        <begin position="12"/>
        <end position="30"/>
    </location>
</feature>
<feature type="transmembrane region" description="Helical" evidence="1">
    <location>
        <begin position="106"/>
        <end position="125"/>
    </location>
</feature>
<feature type="transmembrane region" description="Helical" evidence="1">
    <location>
        <begin position="201"/>
        <end position="223"/>
    </location>
</feature>
<dbReference type="Proteomes" id="UP000824065">
    <property type="component" value="Unassembled WGS sequence"/>
</dbReference>
<feature type="transmembrane region" description="Helical" evidence="1">
    <location>
        <begin position="74"/>
        <end position="94"/>
    </location>
</feature>
<feature type="transmembrane region" description="Helical" evidence="1">
    <location>
        <begin position="42"/>
        <end position="62"/>
    </location>
</feature>
<comment type="caution">
    <text evidence="2">The sequence shown here is derived from an EMBL/GenBank/DDBJ whole genome shotgun (WGS) entry which is preliminary data.</text>
</comment>
<dbReference type="AlphaFoldDB" id="A0A9D2FGV6"/>
<dbReference type="EMBL" id="DXBJ01000049">
    <property type="protein sequence ID" value="HIZ58326.1"/>
    <property type="molecule type" value="Genomic_DNA"/>
</dbReference>
<proteinExistence type="predicted"/>